<dbReference type="InterPro" id="IPR042099">
    <property type="entry name" value="ANL_N_sf"/>
</dbReference>
<keyword evidence="1" id="KW-0436">Ligase</keyword>
<gene>
    <name evidence="1" type="ORF">ACFSR5_17370</name>
</gene>
<dbReference type="EMBL" id="JBHULR010000015">
    <property type="protein sequence ID" value="MFD2549422.1"/>
    <property type="molecule type" value="Genomic_DNA"/>
</dbReference>
<keyword evidence="2" id="KW-1185">Reference proteome</keyword>
<evidence type="ECO:0000313" key="2">
    <source>
        <dbReference type="Proteomes" id="UP001597545"/>
    </source>
</evidence>
<dbReference type="SUPFAM" id="SSF56801">
    <property type="entry name" value="Acetyl-CoA synthetase-like"/>
    <property type="match status" value="1"/>
</dbReference>
<evidence type="ECO:0000313" key="1">
    <source>
        <dbReference type="EMBL" id="MFD2549422.1"/>
    </source>
</evidence>
<comment type="caution">
    <text evidence="1">The sequence shown here is derived from an EMBL/GenBank/DDBJ whole genome shotgun (WGS) entry which is preliminary data.</text>
</comment>
<dbReference type="RefSeq" id="WP_380905739.1">
    <property type="nucleotide sequence ID" value="NZ_JBHUEG010000012.1"/>
</dbReference>
<dbReference type="PANTHER" id="PTHR36932">
    <property type="entry name" value="CAPSULAR POLYSACCHARIDE BIOSYNTHESIS PROTEIN"/>
    <property type="match status" value="1"/>
</dbReference>
<sequence>MKNWLYKNLPVIFQELLISIFNILAYRKRYGQNYKKYRQVFLRNRTLAFHELLEIQKNRFGSFLAEAIRNSKYYADYEEVSIEDIERLPIIKKEILRNNINQIVTLKKHSAVVSKTGGTTGKSLEVLYTIDNLQERFAQLDDFRNRFGYELGKRTAWFSGKSLLTDRDINKKIFWKTDHLHNVRYYSTFHMNEKYLEFYVENLIKYKPEYLVGFPSTMMEIAKFGLKMKVSMPKGIVKAIFPTAETVTSEMRNSIEAFFQANMYNQYASSEGAPFIFECIEGNLHLELQSGVFEVLDENDQPTDIGRLVVTSFTTCGTPLIRYDIGDRIILDTVQKKCNCGNNNPIVKEILGRIDDYVYSPETGKINLGNVSNTLKDVKGIVQFQVVQNSITELELFLVVDKEMFDEDNKNVFLKNWRDRVGERMKLNVHVVKNIEVEKSGKYRLVKNNIKDLVI</sequence>
<dbReference type="PANTHER" id="PTHR36932:SF1">
    <property type="entry name" value="CAPSULAR POLYSACCHARIDE BIOSYNTHESIS PROTEIN"/>
    <property type="match status" value="1"/>
</dbReference>
<reference evidence="2" key="1">
    <citation type="journal article" date="2019" name="Int. J. Syst. Evol. Microbiol.">
        <title>The Global Catalogue of Microorganisms (GCM) 10K type strain sequencing project: providing services to taxonomists for standard genome sequencing and annotation.</title>
        <authorList>
            <consortium name="The Broad Institute Genomics Platform"/>
            <consortium name="The Broad Institute Genome Sequencing Center for Infectious Disease"/>
            <person name="Wu L."/>
            <person name="Ma J."/>
        </authorList>
    </citation>
    <scope>NUCLEOTIDE SEQUENCE [LARGE SCALE GENOMIC DNA]</scope>
    <source>
        <strain evidence="2">KCTC 42662</strain>
    </source>
</reference>
<name>A0ABW5KKC5_9SPHI</name>
<dbReference type="InterPro" id="IPR053158">
    <property type="entry name" value="CapK_Type1_Caps_Biosynth"/>
</dbReference>
<dbReference type="Proteomes" id="UP001597545">
    <property type="component" value="Unassembled WGS sequence"/>
</dbReference>
<dbReference type="GO" id="GO:0016874">
    <property type="term" value="F:ligase activity"/>
    <property type="evidence" value="ECO:0007669"/>
    <property type="project" value="UniProtKB-KW"/>
</dbReference>
<proteinExistence type="predicted"/>
<dbReference type="Gene3D" id="3.40.50.12780">
    <property type="entry name" value="N-terminal domain of ligase-like"/>
    <property type="match status" value="1"/>
</dbReference>
<accession>A0ABW5KKC5</accession>
<organism evidence="1 2">
    <name type="scientific">Sphingobacterium suaedae</name>
    <dbReference type="NCBI Taxonomy" id="1686402"/>
    <lineage>
        <taxon>Bacteria</taxon>
        <taxon>Pseudomonadati</taxon>
        <taxon>Bacteroidota</taxon>
        <taxon>Sphingobacteriia</taxon>
        <taxon>Sphingobacteriales</taxon>
        <taxon>Sphingobacteriaceae</taxon>
        <taxon>Sphingobacterium</taxon>
    </lineage>
</organism>
<protein>
    <submittedName>
        <fullName evidence="1">Phenylacetate--CoA ligase family protein</fullName>
    </submittedName>
</protein>